<dbReference type="GO" id="GO:0004252">
    <property type="term" value="F:serine-type endopeptidase activity"/>
    <property type="evidence" value="ECO:0007669"/>
    <property type="project" value="UniProtKB-UniRule"/>
</dbReference>
<feature type="active site" description="Charge relay system" evidence="5">
    <location>
        <position position="181"/>
    </location>
</feature>
<keyword evidence="3 5" id="KW-0378">Hydrolase</keyword>
<protein>
    <submittedName>
        <fullName evidence="7">S8 family serine peptidase</fullName>
    </submittedName>
</protein>
<dbReference type="Gene3D" id="3.40.50.200">
    <property type="entry name" value="Peptidase S8/S53 domain"/>
    <property type="match status" value="1"/>
</dbReference>
<keyword evidence="4 5" id="KW-0720">Serine protease</keyword>
<evidence type="ECO:0000256" key="5">
    <source>
        <dbReference type="PROSITE-ProRule" id="PRU01240"/>
    </source>
</evidence>
<dbReference type="PANTHER" id="PTHR43806">
    <property type="entry name" value="PEPTIDASE S8"/>
    <property type="match status" value="1"/>
</dbReference>
<dbReference type="PANTHER" id="PTHR43806:SF11">
    <property type="entry name" value="CEREVISIN-RELATED"/>
    <property type="match status" value="1"/>
</dbReference>
<dbReference type="Pfam" id="PF00082">
    <property type="entry name" value="Peptidase_S8"/>
    <property type="match status" value="1"/>
</dbReference>
<comment type="similarity">
    <text evidence="1 5">Belongs to the peptidase S8 family.</text>
</comment>
<feature type="active site" description="Charge relay system" evidence="5">
    <location>
        <position position="227"/>
    </location>
</feature>
<keyword evidence="2 5" id="KW-0645">Protease</keyword>
<feature type="active site" description="Charge relay system" evidence="5">
    <location>
        <position position="371"/>
    </location>
</feature>
<dbReference type="InterPro" id="IPR015500">
    <property type="entry name" value="Peptidase_S8_subtilisin-rel"/>
</dbReference>
<dbReference type="InterPro" id="IPR036852">
    <property type="entry name" value="Peptidase_S8/S53_dom_sf"/>
</dbReference>
<evidence type="ECO:0000256" key="1">
    <source>
        <dbReference type="ARBA" id="ARBA00011073"/>
    </source>
</evidence>
<evidence type="ECO:0000313" key="8">
    <source>
        <dbReference type="Proteomes" id="UP000697710"/>
    </source>
</evidence>
<dbReference type="InterPro" id="IPR050131">
    <property type="entry name" value="Peptidase_S8_subtilisin-like"/>
</dbReference>
<gene>
    <name evidence="7" type="ORF">KC729_13275</name>
</gene>
<dbReference type="GO" id="GO:0006508">
    <property type="term" value="P:proteolysis"/>
    <property type="evidence" value="ECO:0007669"/>
    <property type="project" value="UniProtKB-KW"/>
</dbReference>
<accession>A0A956RRI8</accession>
<dbReference type="PRINTS" id="PR00723">
    <property type="entry name" value="SUBTILISIN"/>
</dbReference>
<dbReference type="PROSITE" id="PS00138">
    <property type="entry name" value="SUBTILASE_SER"/>
    <property type="match status" value="1"/>
</dbReference>
<sequence length="423" mass="44074">MSDGRVRGGMRNWRNWALGVVCALPLACGGDRVVPGETVSGLPAIASDPAAPGDPMPLNPLVPPNEQEIVLTLQPGVDPIAVVAGTGLVLIESTVTPEGTMVRYANPLGAQPADLRDIEGVETADPNVEVNLGEAQTLVLGFYEGDWDEEVVLDQPWIRSLGLELVHTFVDGAGALIAVLDTGAYADHPLLQGKTIALAPEEGLESEEYHDHVDNDGDDVIDEAFGHGTHVAGCIATVAPGATILPIRVINDDGVGSLWDILRGMAVARDMGVDIINMSISLSAQNGSMDEALKLCRNRGVAVLCAAGNYGNRNPTYPAWSEDAIGVASVDDYDHMSTFSGAGPRIDLAAPGEHILSSYPRGDLWAGTGTSMATPIAAGCVALVMQRLGVNALDAVETLEETSTPISPSAGVHYGRVSPAAVL</sequence>
<dbReference type="InterPro" id="IPR023828">
    <property type="entry name" value="Peptidase_S8_Ser-AS"/>
</dbReference>
<organism evidence="7 8">
    <name type="scientific">Eiseniibacteriota bacterium</name>
    <dbReference type="NCBI Taxonomy" id="2212470"/>
    <lineage>
        <taxon>Bacteria</taxon>
        <taxon>Candidatus Eiseniibacteriota</taxon>
    </lineage>
</organism>
<evidence type="ECO:0000256" key="2">
    <source>
        <dbReference type="ARBA" id="ARBA00022670"/>
    </source>
</evidence>
<dbReference type="PROSITE" id="PS51892">
    <property type="entry name" value="SUBTILASE"/>
    <property type="match status" value="1"/>
</dbReference>
<dbReference type="InterPro" id="IPR000209">
    <property type="entry name" value="Peptidase_S8/S53_dom"/>
</dbReference>
<dbReference type="SUPFAM" id="SSF52743">
    <property type="entry name" value="Subtilisin-like"/>
    <property type="match status" value="1"/>
</dbReference>
<proteinExistence type="inferred from homology"/>
<dbReference type="EMBL" id="JAGQHR010000441">
    <property type="protein sequence ID" value="MCA9728654.1"/>
    <property type="molecule type" value="Genomic_DNA"/>
</dbReference>
<feature type="domain" description="Peptidase S8/S53" evidence="6">
    <location>
        <begin position="172"/>
        <end position="388"/>
    </location>
</feature>
<dbReference type="AlphaFoldDB" id="A0A956RRI8"/>
<comment type="caution">
    <text evidence="7">The sequence shown here is derived from an EMBL/GenBank/DDBJ whole genome shotgun (WGS) entry which is preliminary data.</text>
</comment>
<evidence type="ECO:0000313" key="7">
    <source>
        <dbReference type="EMBL" id="MCA9728654.1"/>
    </source>
</evidence>
<evidence type="ECO:0000259" key="6">
    <source>
        <dbReference type="Pfam" id="PF00082"/>
    </source>
</evidence>
<evidence type="ECO:0000256" key="3">
    <source>
        <dbReference type="ARBA" id="ARBA00022801"/>
    </source>
</evidence>
<name>A0A956RRI8_UNCEI</name>
<reference evidence="7" key="2">
    <citation type="journal article" date="2021" name="Microbiome">
        <title>Successional dynamics and alternative stable states in a saline activated sludge microbial community over 9 years.</title>
        <authorList>
            <person name="Wang Y."/>
            <person name="Ye J."/>
            <person name="Ju F."/>
            <person name="Liu L."/>
            <person name="Boyd J.A."/>
            <person name="Deng Y."/>
            <person name="Parks D.H."/>
            <person name="Jiang X."/>
            <person name="Yin X."/>
            <person name="Woodcroft B.J."/>
            <person name="Tyson G.W."/>
            <person name="Hugenholtz P."/>
            <person name="Polz M.F."/>
            <person name="Zhang T."/>
        </authorList>
    </citation>
    <scope>NUCLEOTIDE SEQUENCE</scope>
    <source>
        <strain evidence="7">HKST-UBA01</strain>
    </source>
</reference>
<evidence type="ECO:0000256" key="4">
    <source>
        <dbReference type="ARBA" id="ARBA00022825"/>
    </source>
</evidence>
<dbReference type="Proteomes" id="UP000697710">
    <property type="component" value="Unassembled WGS sequence"/>
</dbReference>
<reference evidence="7" key="1">
    <citation type="submission" date="2020-04" db="EMBL/GenBank/DDBJ databases">
        <authorList>
            <person name="Zhang T."/>
        </authorList>
    </citation>
    <scope>NUCLEOTIDE SEQUENCE</scope>
    <source>
        <strain evidence="7">HKST-UBA01</strain>
    </source>
</reference>